<dbReference type="EMBL" id="LR031875">
    <property type="protein sequence ID" value="VDD33596.1"/>
    <property type="molecule type" value="Genomic_DNA"/>
</dbReference>
<reference evidence="1" key="1">
    <citation type="submission" date="2018-11" db="EMBL/GenBank/DDBJ databases">
        <authorList>
            <consortium name="Genoscope - CEA"/>
            <person name="William W."/>
        </authorList>
    </citation>
    <scope>NUCLEOTIDE SEQUENCE</scope>
</reference>
<dbReference type="AlphaFoldDB" id="A0A3P6E6V2"/>
<organism evidence="1">
    <name type="scientific">Brassica oleracea</name>
    <name type="common">Wild cabbage</name>
    <dbReference type="NCBI Taxonomy" id="3712"/>
    <lineage>
        <taxon>Eukaryota</taxon>
        <taxon>Viridiplantae</taxon>
        <taxon>Streptophyta</taxon>
        <taxon>Embryophyta</taxon>
        <taxon>Tracheophyta</taxon>
        <taxon>Spermatophyta</taxon>
        <taxon>Magnoliopsida</taxon>
        <taxon>eudicotyledons</taxon>
        <taxon>Gunneridae</taxon>
        <taxon>Pentapetalae</taxon>
        <taxon>rosids</taxon>
        <taxon>malvids</taxon>
        <taxon>Brassicales</taxon>
        <taxon>Brassicaceae</taxon>
        <taxon>Brassiceae</taxon>
        <taxon>Brassica</taxon>
    </lineage>
</organism>
<name>A0A3P6E6V2_BRAOL</name>
<protein>
    <submittedName>
        <fullName evidence="1">Uncharacterized protein</fullName>
    </submittedName>
</protein>
<evidence type="ECO:0000313" key="1">
    <source>
        <dbReference type="EMBL" id="VDD33596.1"/>
    </source>
</evidence>
<sequence>MNFHDEILDLAPFLSSPIWREAYRLHIFPQNIGFDLRQQRLKNLGLVKRPALQLAFLPPLRRNRHLEFTFAMETQVAKIDPTYKKARLHPLRLILAIPNNNRVQTLKPNSKKRKLLRFLIQLQIQSGSALGSMQQTGCCRSSVRPALSIQPQVCFSRLFQILLSLEQSDL</sequence>
<accession>A0A3P6E6V2</accession>
<gene>
    <name evidence="1" type="ORF">BOLC9T58919H</name>
</gene>
<proteinExistence type="predicted"/>